<dbReference type="FunFam" id="3.30.830.10:FF:000009">
    <property type="entry name" value="Presequence protease, mitochondrial"/>
    <property type="match status" value="1"/>
</dbReference>
<evidence type="ECO:0000259" key="11">
    <source>
        <dbReference type="Pfam" id="PF05193"/>
    </source>
</evidence>
<evidence type="ECO:0000313" key="12">
    <source>
        <dbReference type="EMBL" id="KAF9757785.1"/>
    </source>
</evidence>
<evidence type="ECO:0000256" key="1">
    <source>
        <dbReference type="ARBA" id="ARBA00001947"/>
    </source>
</evidence>
<dbReference type="PANTHER" id="PTHR43016">
    <property type="entry name" value="PRESEQUENCE PROTEASE"/>
    <property type="match status" value="1"/>
</dbReference>
<comment type="similarity">
    <text evidence="3">Belongs to the peptidase M16 family. PreP subfamily.</text>
</comment>
<dbReference type="SUPFAM" id="SSF63411">
    <property type="entry name" value="LuxS/MPP-like metallohydrolase"/>
    <property type="match status" value="1"/>
</dbReference>
<keyword evidence="7" id="KW-0862">Zinc</keyword>
<dbReference type="GO" id="GO:0016485">
    <property type="term" value="P:protein processing"/>
    <property type="evidence" value="ECO:0007669"/>
    <property type="project" value="TreeGrafter"/>
</dbReference>
<keyword evidence="8" id="KW-0482">Metalloprotease</keyword>
<keyword evidence="6" id="KW-0378">Hydrolase</keyword>
<dbReference type="Gene3D" id="3.30.830.10">
    <property type="entry name" value="Metalloenzyme, LuxS/M16 peptidase-like"/>
    <property type="match status" value="1"/>
</dbReference>
<gene>
    <name evidence="12" type="ORF">IM811_008729</name>
</gene>
<dbReference type="PANTHER" id="PTHR43016:SF13">
    <property type="entry name" value="PRESEQUENCE PROTEASE, MITOCHONDRIAL"/>
    <property type="match status" value="1"/>
</dbReference>
<dbReference type="GO" id="GO:0005759">
    <property type="term" value="C:mitochondrial matrix"/>
    <property type="evidence" value="ECO:0007669"/>
    <property type="project" value="TreeGrafter"/>
</dbReference>
<comment type="subcellular location">
    <subcellularLocation>
        <location evidence="2">Mitochondrion</location>
    </subcellularLocation>
</comment>
<dbReference type="InterPro" id="IPR007863">
    <property type="entry name" value="Peptidase_M16_C"/>
</dbReference>
<sequence length="288" mass="32326">MPFADHLKEVDTRLQAFEKIHVDGEIHQPVELKGPSEVTLNGPLDPLVDADRQFKTSVSWITGDTTDVVESFSVALLSTLLMDGYGSPLYRGLIEAGMGADWSPNAGYDSSAKRGIFSIGLTGVQEADVPKLKGKVQEILREVRDNGFDQTKIDGSLHQLELSLKHKTANFGFSMLNRIKPKWFNGVDPFDSLAWRDTVTSFQDKLAQGKYLEGLIDKYFLNDNTFTFTMAPSTTFSEELVKEEQDRLATKINQAVEEAGSEDKARERFEKQEQDLLVEQNKTNTERI</sequence>
<comment type="caution">
    <text evidence="12">The sequence shown here is derived from an EMBL/GenBank/DDBJ whole genome shotgun (WGS) entry which is preliminary data.</text>
</comment>
<evidence type="ECO:0000256" key="3">
    <source>
        <dbReference type="ARBA" id="ARBA00007575"/>
    </source>
</evidence>
<keyword evidence="5" id="KW-0479">Metal-binding</keyword>
<evidence type="ECO:0000256" key="6">
    <source>
        <dbReference type="ARBA" id="ARBA00022801"/>
    </source>
</evidence>
<dbReference type="GO" id="GO:0004222">
    <property type="term" value="F:metalloendopeptidase activity"/>
    <property type="evidence" value="ECO:0007669"/>
    <property type="project" value="TreeGrafter"/>
</dbReference>
<protein>
    <recommendedName>
        <fullName evidence="11">Peptidase M16 C-terminal domain-containing protein</fullName>
    </recommendedName>
</protein>
<name>A0A8H7TV79_BIOOC</name>
<organism evidence="12 13">
    <name type="scientific">Bionectria ochroleuca</name>
    <name type="common">Gliocladium roseum</name>
    <dbReference type="NCBI Taxonomy" id="29856"/>
    <lineage>
        <taxon>Eukaryota</taxon>
        <taxon>Fungi</taxon>
        <taxon>Dikarya</taxon>
        <taxon>Ascomycota</taxon>
        <taxon>Pezizomycotina</taxon>
        <taxon>Sordariomycetes</taxon>
        <taxon>Hypocreomycetidae</taxon>
        <taxon>Hypocreales</taxon>
        <taxon>Bionectriaceae</taxon>
        <taxon>Clonostachys</taxon>
    </lineage>
</organism>
<evidence type="ECO:0000256" key="8">
    <source>
        <dbReference type="ARBA" id="ARBA00023049"/>
    </source>
</evidence>
<reference evidence="12" key="1">
    <citation type="submission" date="2020-10" db="EMBL/GenBank/DDBJ databases">
        <title>High-Quality Genome Resource of Clonostachys rosea strain S41 by Oxford Nanopore Long-Read Sequencing.</title>
        <authorList>
            <person name="Wang H."/>
        </authorList>
    </citation>
    <scope>NUCLEOTIDE SEQUENCE</scope>
    <source>
        <strain evidence="12">S41</strain>
    </source>
</reference>
<feature type="region of interest" description="Disordered" evidence="10">
    <location>
        <begin position="256"/>
        <end position="288"/>
    </location>
</feature>
<feature type="domain" description="Peptidase M16 C-terminal" evidence="11">
    <location>
        <begin position="44"/>
        <end position="160"/>
    </location>
</feature>
<evidence type="ECO:0000313" key="13">
    <source>
        <dbReference type="Proteomes" id="UP000616885"/>
    </source>
</evidence>
<evidence type="ECO:0000256" key="2">
    <source>
        <dbReference type="ARBA" id="ARBA00004173"/>
    </source>
</evidence>
<evidence type="ECO:0000256" key="10">
    <source>
        <dbReference type="SAM" id="MobiDB-lite"/>
    </source>
</evidence>
<dbReference type="GO" id="GO:0046872">
    <property type="term" value="F:metal ion binding"/>
    <property type="evidence" value="ECO:0007669"/>
    <property type="project" value="UniProtKB-KW"/>
</dbReference>
<dbReference type="InterPro" id="IPR011249">
    <property type="entry name" value="Metalloenz_LuxS/M16"/>
</dbReference>
<dbReference type="EMBL" id="JADCTT010000002">
    <property type="protein sequence ID" value="KAF9757785.1"/>
    <property type="molecule type" value="Genomic_DNA"/>
</dbReference>
<dbReference type="AlphaFoldDB" id="A0A8H7TV79"/>
<proteinExistence type="inferred from homology"/>
<comment type="cofactor">
    <cofactor evidence="1">
        <name>Zn(2+)</name>
        <dbReference type="ChEBI" id="CHEBI:29105"/>
    </cofactor>
</comment>
<feature type="compositionally biased region" description="Basic and acidic residues" evidence="10">
    <location>
        <begin position="261"/>
        <end position="274"/>
    </location>
</feature>
<evidence type="ECO:0000256" key="9">
    <source>
        <dbReference type="ARBA" id="ARBA00023128"/>
    </source>
</evidence>
<evidence type="ECO:0000256" key="7">
    <source>
        <dbReference type="ARBA" id="ARBA00022833"/>
    </source>
</evidence>
<dbReference type="Pfam" id="PF05193">
    <property type="entry name" value="Peptidase_M16_C"/>
    <property type="match status" value="1"/>
</dbReference>
<dbReference type="Proteomes" id="UP000616885">
    <property type="component" value="Unassembled WGS sequence"/>
</dbReference>
<evidence type="ECO:0000256" key="4">
    <source>
        <dbReference type="ARBA" id="ARBA00022670"/>
    </source>
</evidence>
<keyword evidence="4" id="KW-0645">Protease</keyword>
<accession>A0A8H7TV79</accession>
<keyword evidence="9" id="KW-0496">Mitochondrion</keyword>
<evidence type="ECO:0000256" key="5">
    <source>
        <dbReference type="ARBA" id="ARBA00022723"/>
    </source>
</evidence>